<reference evidence="1 2" key="1">
    <citation type="submission" date="2022-08" db="EMBL/GenBank/DDBJ databases">
        <authorList>
            <person name="Zeman M."/>
            <person name="Kubasova T."/>
        </authorList>
    </citation>
    <scope>NUCLEOTIDE SEQUENCE [LARGE SCALE GENOMIC DNA]</scope>
    <source>
        <strain evidence="1 2">ET62</strain>
    </source>
</reference>
<name>A0AAW5N7D5_9BACT</name>
<dbReference type="RefSeq" id="WP_258336357.1">
    <property type="nucleotide sequence ID" value="NZ_JANRHJ010000046.1"/>
</dbReference>
<evidence type="ECO:0000313" key="2">
    <source>
        <dbReference type="Proteomes" id="UP001204579"/>
    </source>
</evidence>
<comment type="caution">
    <text evidence="1">The sequence shown here is derived from an EMBL/GenBank/DDBJ whole genome shotgun (WGS) entry which is preliminary data.</text>
</comment>
<keyword evidence="2" id="KW-1185">Reference proteome</keyword>
<dbReference type="EMBL" id="JANRHJ010000046">
    <property type="protein sequence ID" value="MCR8875357.1"/>
    <property type="molecule type" value="Genomic_DNA"/>
</dbReference>
<accession>A0AAW5N7D5</accession>
<feature type="non-terminal residue" evidence="1">
    <location>
        <position position="1"/>
    </location>
</feature>
<organism evidence="1 2">
    <name type="scientific">Phocaeicola barnesiae</name>
    <dbReference type="NCBI Taxonomy" id="376804"/>
    <lineage>
        <taxon>Bacteria</taxon>
        <taxon>Pseudomonadati</taxon>
        <taxon>Bacteroidota</taxon>
        <taxon>Bacteroidia</taxon>
        <taxon>Bacteroidales</taxon>
        <taxon>Bacteroidaceae</taxon>
        <taxon>Phocaeicola</taxon>
    </lineage>
</organism>
<gene>
    <name evidence="1" type="ORF">NW209_15315</name>
</gene>
<dbReference type="AlphaFoldDB" id="A0AAW5N7D5"/>
<dbReference type="Proteomes" id="UP001204579">
    <property type="component" value="Unassembled WGS sequence"/>
</dbReference>
<sequence>NVRSFSVSRKYSRVRELYMEFDFDLLMLNAVICVILFDCLSDICELIPEKVSKKFRGMLVGSAKVCTFASAFERETR</sequence>
<proteinExistence type="predicted"/>
<evidence type="ECO:0000313" key="1">
    <source>
        <dbReference type="EMBL" id="MCR8875357.1"/>
    </source>
</evidence>
<protein>
    <submittedName>
        <fullName evidence="1">Uncharacterized protein</fullName>
    </submittedName>
</protein>